<dbReference type="Pfam" id="PF01636">
    <property type="entry name" value="APH"/>
    <property type="match status" value="1"/>
</dbReference>
<dbReference type="Gene3D" id="3.90.1200.10">
    <property type="match status" value="1"/>
</dbReference>
<keyword evidence="3" id="KW-1185">Reference proteome</keyword>
<protein>
    <submittedName>
        <fullName evidence="2">Phosphotransferase</fullName>
    </submittedName>
</protein>
<feature type="domain" description="Aminoglycoside phosphotransferase" evidence="1">
    <location>
        <begin position="25"/>
        <end position="247"/>
    </location>
</feature>
<evidence type="ECO:0000313" key="2">
    <source>
        <dbReference type="EMBL" id="MBL0420733.1"/>
    </source>
</evidence>
<evidence type="ECO:0000313" key="3">
    <source>
        <dbReference type="Proteomes" id="UP000613011"/>
    </source>
</evidence>
<dbReference type="RefSeq" id="WP_201683812.1">
    <property type="nucleotide sequence ID" value="NZ_JAEQNA010000003.1"/>
</dbReference>
<reference evidence="2" key="1">
    <citation type="submission" date="2021-01" db="EMBL/GenBank/DDBJ databases">
        <title>Ramlibacter sp. strain AW1 16S ribosomal RNA gene Genome sequencing and assembly.</title>
        <authorList>
            <person name="Kang M."/>
        </authorList>
    </citation>
    <scope>NUCLEOTIDE SEQUENCE</scope>
    <source>
        <strain evidence="2">AW1</strain>
    </source>
</reference>
<dbReference type="Proteomes" id="UP000613011">
    <property type="component" value="Unassembled WGS sequence"/>
</dbReference>
<gene>
    <name evidence="2" type="ORF">JI739_10290</name>
</gene>
<dbReference type="InterPro" id="IPR011009">
    <property type="entry name" value="Kinase-like_dom_sf"/>
</dbReference>
<dbReference type="InterPro" id="IPR002575">
    <property type="entry name" value="Aminoglycoside_PTrfase"/>
</dbReference>
<organism evidence="2 3">
    <name type="scientific">Ramlibacter aurantiacus</name>
    <dbReference type="NCBI Taxonomy" id="2801330"/>
    <lineage>
        <taxon>Bacteria</taxon>
        <taxon>Pseudomonadati</taxon>
        <taxon>Pseudomonadota</taxon>
        <taxon>Betaproteobacteria</taxon>
        <taxon>Burkholderiales</taxon>
        <taxon>Comamonadaceae</taxon>
        <taxon>Ramlibacter</taxon>
    </lineage>
</organism>
<dbReference type="EMBL" id="JAEQNA010000003">
    <property type="protein sequence ID" value="MBL0420733.1"/>
    <property type="molecule type" value="Genomic_DNA"/>
</dbReference>
<dbReference type="SUPFAM" id="SSF56112">
    <property type="entry name" value="Protein kinase-like (PK-like)"/>
    <property type="match status" value="1"/>
</dbReference>
<proteinExistence type="predicted"/>
<sequence length="341" mass="37317">MEPRIASLVAQQCLPFAPAACIEARPLRGGLESAVAHVRIRSQGPLTRGLPRHIVVKQLLGTQRREADVYGLLWRTLSDPPAARVLARRDTPEAAYLCLEHVRVASAWPWRDTAAAGAVCQALARVHRARAAAAGLPPWDYEQSLRRSAEDTLRLATVVRYGGDAPWRHLGELKRVVAALPRLRERLLAAGTTLIHGDVHPGNVLLRAGEGPGRVVLIDWAASRVGSPLEDVASWLHSLGCWEPEARRRHDSLVAAYLRSTRPAMPLDAAWRANYWIASASNGLAGAIRYHLAVLGDPASSARDRKSSQRALDEWQRVIRRAADVAGATNPPHAWPRAARC</sequence>
<evidence type="ECO:0000259" key="1">
    <source>
        <dbReference type="Pfam" id="PF01636"/>
    </source>
</evidence>
<comment type="caution">
    <text evidence="2">The sequence shown here is derived from an EMBL/GenBank/DDBJ whole genome shotgun (WGS) entry which is preliminary data.</text>
</comment>
<accession>A0A936ZI98</accession>
<name>A0A936ZI98_9BURK</name>
<dbReference type="AlphaFoldDB" id="A0A936ZI98"/>